<name>A0A367FIX0_9ACTN</name>
<dbReference type="AlphaFoldDB" id="A0A367FIX0"/>
<evidence type="ECO:0000313" key="2">
    <source>
        <dbReference type="Proteomes" id="UP000253094"/>
    </source>
</evidence>
<organism evidence="1 2">
    <name type="scientific">Sphaerisporangium album</name>
    <dbReference type="NCBI Taxonomy" id="509200"/>
    <lineage>
        <taxon>Bacteria</taxon>
        <taxon>Bacillati</taxon>
        <taxon>Actinomycetota</taxon>
        <taxon>Actinomycetes</taxon>
        <taxon>Streptosporangiales</taxon>
        <taxon>Streptosporangiaceae</taxon>
        <taxon>Sphaerisporangium</taxon>
    </lineage>
</organism>
<keyword evidence="2" id="KW-1185">Reference proteome</keyword>
<evidence type="ECO:0000313" key="1">
    <source>
        <dbReference type="EMBL" id="RCG30343.1"/>
    </source>
</evidence>
<comment type="caution">
    <text evidence="1">The sequence shown here is derived from an EMBL/GenBank/DDBJ whole genome shotgun (WGS) entry which is preliminary data.</text>
</comment>
<protein>
    <submittedName>
        <fullName evidence="1">Uncharacterized protein</fullName>
    </submittedName>
</protein>
<accession>A0A367FIX0</accession>
<proteinExistence type="predicted"/>
<sequence>MYCGPETVATDTAEAVTALQPPRLAKRTPEGDLVVGIEQIGRSPRLLSGTTAVIGLADLPAVAHDTGLRTLPRGLSVSDLSLRLPVTVHRGSGPTASPYQNGSVAAGLAASDVPDGPGLPLQPVQPVPPVQPQVTAEVEGLPKPAEAEGVVKPGEAAVDAGTTPLPAVGSVKGGLRVR</sequence>
<reference evidence="1 2" key="1">
    <citation type="submission" date="2018-06" db="EMBL/GenBank/DDBJ databases">
        <title>Sphaerisporangium craniellae sp. nov., isolated from a marine sponge in the South China Sea.</title>
        <authorList>
            <person name="Li L."/>
        </authorList>
    </citation>
    <scope>NUCLEOTIDE SEQUENCE [LARGE SCALE GENOMIC DNA]</scope>
    <source>
        <strain evidence="1 2">CCTCC AA 208026</strain>
    </source>
</reference>
<dbReference type="EMBL" id="QOIL01000008">
    <property type="protein sequence ID" value="RCG30343.1"/>
    <property type="molecule type" value="Genomic_DNA"/>
</dbReference>
<gene>
    <name evidence="1" type="ORF">DQ384_16575</name>
</gene>
<dbReference type="Proteomes" id="UP000253094">
    <property type="component" value="Unassembled WGS sequence"/>
</dbReference>